<protein>
    <submittedName>
        <fullName evidence="2">Uncharacterized protein</fullName>
    </submittedName>
</protein>
<evidence type="ECO:0000256" key="1">
    <source>
        <dbReference type="SAM" id="MobiDB-lite"/>
    </source>
</evidence>
<sequence>MASVSKKDWMASFASSARKD</sequence>
<dbReference type="AlphaFoldDB" id="A0A0A8ZRJ5"/>
<evidence type="ECO:0000313" key="2">
    <source>
        <dbReference type="EMBL" id="JAD41416.1"/>
    </source>
</evidence>
<feature type="region of interest" description="Disordered" evidence="1">
    <location>
        <begin position="1"/>
        <end position="20"/>
    </location>
</feature>
<organism evidence="2">
    <name type="scientific">Arundo donax</name>
    <name type="common">Giant reed</name>
    <name type="synonym">Donax arundinaceus</name>
    <dbReference type="NCBI Taxonomy" id="35708"/>
    <lineage>
        <taxon>Eukaryota</taxon>
        <taxon>Viridiplantae</taxon>
        <taxon>Streptophyta</taxon>
        <taxon>Embryophyta</taxon>
        <taxon>Tracheophyta</taxon>
        <taxon>Spermatophyta</taxon>
        <taxon>Magnoliopsida</taxon>
        <taxon>Liliopsida</taxon>
        <taxon>Poales</taxon>
        <taxon>Poaceae</taxon>
        <taxon>PACMAD clade</taxon>
        <taxon>Arundinoideae</taxon>
        <taxon>Arundineae</taxon>
        <taxon>Arundo</taxon>
    </lineage>
</organism>
<reference evidence="2" key="2">
    <citation type="journal article" date="2015" name="Data Brief">
        <title>Shoot transcriptome of the giant reed, Arundo donax.</title>
        <authorList>
            <person name="Barrero R.A."/>
            <person name="Guerrero F.D."/>
            <person name="Moolhuijzen P."/>
            <person name="Goolsby J.A."/>
            <person name="Tidwell J."/>
            <person name="Bellgard S.E."/>
            <person name="Bellgard M.I."/>
        </authorList>
    </citation>
    <scope>NUCLEOTIDE SEQUENCE</scope>
    <source>
        <tissue evidence="2">Shoot tissue taken approximately 20 cm above the soil surface</tissue>
    </source>
</reference>
<reference evidence="2" key="1">
    <citation type="submission" date="2014-09" db="EMBL/GenBank/DDBJ databases">
        <authorList>
            <person name="Magalhaes I.L.F."/>
            <person name="Oliveira U."/>
            <person name="Santos F.R."/>
            <person name="Vidigal T.H.D.A."/>
            <person name="Brescovit A.D."/>
            <person name="Santos A.J."/>
        </authorList>
    </citation>
    <scope>NUCLEOTIDE SEQUENCE</scope>
    <source>
        <tissue evidence="2">Shoot tissue taken approximately 20 cm above the soil surface</tissue>
    </source>
</reference>
<accession>A0A0A8ZRJ5</accession>
<proteinExistence type="predicted"/>
<dbReference type="EMBL" id="GBRH01256479">
    <property type="protein sequence ID" value="JAD41416.1"/>
    <property type="molecule type" value="Transcribed_RNA"/>
</dbReference>
<name>A0A0A8ZRJ5_ARUDO</name>